<feature type="chain" id="PRO_5041917587" evidence="2">
    <location>
        <begin position="21"/>
        <end position="275"/>
    </location>
</feature>
<organism evidence="3 4">
    <name type="scientific">Lactarius akahatsu</name>
    <dbReference type="NCBI Taxonomy" id="416441"/>
    <lineage>
        <taxon>Eukaryota</taxon>
        <taxon>Fungi</taxon>
        <taxon>Dikarya</taxon>
        <taxon>Basidiomycota</taxon>
        <taxon>Agaricomycotina</taxon>
        <taxon>Agaricomycetes</taxon>
        <taxon>Russulales</taxon>
        <taxon>Russulaceae</taxon>
        <taxon>Lactarius</taxon>
    </lineage>
</organism>
<evidence type="ECO:0000256" key="2">
    <source>
        <dbReference type="SAM" id="SignalP"/>
    </source>
</evidence>
<keyword evidence="2" id="KW-0732">Signal</keyword>
<feature type="compositionally biased region" description="Polar residues" evidence="1">
    <location>
        <begin position="52"/>
        <end position="64"/>
    </location>
</feature>
<sequence>MRASCIAFVILAAAAAPALSGPVARGPSPKLMGSHRSADELIGRYEQVGVPPSSSYEDNTQPVNPTDKRFTDRLIDRDEDESIGANSPTSQHGPPWPGSKRLTDRPIDRDEGEEDGTPAYLLHGRVEALPPPISGPPPQPVHERFTDELIGRDGESVDQDGPSGPGWRRMDKRFTDKLFGQREGKAKPGVVNNKDLSEGGFFTAKLADRHIDEPRGFVDRYFKDHWQHSPGVMTLDEVNWVPSLVPWKQTEPWMEPTLRKFPQRSQPEGVHQQCV</sequence>
<gene>
    <name evidence="3" type="ORF">EDB92DRAFT_1822142</name>
</gene>
<evidence type="ECO:0000256" key="1">
    <source>
        <dbReference type="SAM" id="MobiDB-lite"/>
    </source>
</evidence>
<dbReference type="EMBL" id="JAKELL010000286">
    <property type="protein sequence ID" value="KAH8977677.1"/>
    <property type="molecule type" value="Genomic_DNA"/>
</dbReference>
<reference evidence="3" key="1">
    <citation type="submission" date="2022-01" db="EMBL/GenBank/DDBJ databases">
        <title>Comparative genomics reveals a dynamic genome evolution in the ectomycorrhizal milk-cap (Lactarius) mushrooms.</title>
        <authorList>
            <consortium name="DOE Joint Genome Institute"/>
            <person name="Lebreton A."/>
            <person name="Tang N."/>
            <person name="Kuo A."/>
            <person name="LaButti K."/>
            <person name="Drula E."/>
            <person name="Barry K."/>
            <person name="Clum A."/>
            <person name="Lipzen A."/>
            <person name="Mousain D."/>
            <person name="Ng V."/>
            <person name="Wang R."/>
            <person name="Wang X."/>
            <person name="Dai Y."/>
            <person name="Henrissat B."/>
            <person name="Grigoriev I.V."/>
            <person name="Guerin-Laguette A."/>
            <person name="Yu F."/>
            <person name="Martin F.M."/>
        </authorList>
    </citation>
    <scope>NUCLEOTIDE SEQUENCE</scope>
    <source>
        <strain evidence="3">QP</strain>
    </source>
</reference>
<proteinExistence type="predicted"/>
<dbReference type="AlphaFoldDB" id="A0AAD4Q787"/>
<name>A0AAD4Q787_9AGAM</name>
<feature type="compositionally biased region" description="Basic and acidic residues" evidence="1">
    <location>
        <begin position="66"/>
        <end position="76"/>
    </location>
</feature>
<comment type="caution">
    <text evidence="3">The sequence shown here is derived from an EMBL/GenBank/DDBJ whole genome shotgun (WGS) entry which is preliminary data.</text>
</comment>
<keyword evidence="4" id="KW-1185">Reference proteome</keyword>
<feature type="region of interest" description="Disordered" evidence="1">
    <location>
        <begin position="48"/>
        <end position="117"/>
    </location>
</feature>
<evidence type="ECO:0000313" key="3">
    <source>
        <dbReference type="EMBL" id="KAH8977677.1"/>
    </source>
</evidence>
<protein>
    <submittedName>
        <fullName evidence="3">Uncharacterized protein</fullName>
    </submittedName>
</protein>
<accession>A0AAD4Q787</accession>
<dbReference type="Proteomes" id="UP001201163">
    <property type="component" value="Unassembled WGS sequence"/>
</dbReference>
<evidence type="ECO:0000313" key="4">
    <source>
        <dbReference type="Proteomes" id="UP001201163"/>
    </source>
</evidence>
<feature type="signal peptide" evidence="2">
    <location>
        <begin position="1"/>
        <end position="20"/>
    </location>
</feature>